<dbReference type="InterPro" id="IPR002048">
    <property type="entry name" value="EF_hand_dom"/>
</dbReference>
<dbReference type="InterPro" id="IPR011992">
    <property type="entry name" value="EF-hand-dom_pair"/>
</dbReference>
<dbReference type="PROSITE" id="PS00018">
    <property type="entry name" value="EF_HAND_1"/>
    <property type="match status" value="1"/>
</dbReference>
<keyword evidence="2" id="KW-0106">Calcium</keyword>
<sequence length="123" mass="14214">SRFLSHLRSELERRIQSLTVMEMSEKEILRDAVTRTQREKIVETFFKHAFSKVLDIDKSDAGDLSNRTREALQCELTRVEFASVLGLKPDSLFVESMFTLADKDGNGYLSFQEFLDVIVIFMT</sequence>
<dbReference type="EMBL" id="JAMKFB020000025">
    <property type="protein sequence ID" value="KAL0154851.1"/>
    <property type="molecule type" value="Genomic_DNA"/>
</dbReference>
<feature type="non-terminal residue" evidence="4">
    <location>
        <position position="123"/>
    </location>
</feature>
<evidence type="ECO:0000256" key="2">
    <source>
        <dbReference type="ARBA" id="ARBA00022837"/>
    </source>
</evidence>
<evidence type="ECO:0000259" key="3">
    <source>
        <dbReference type="PROSITE" id="PS50222"/>
    </source>
</evidence>
<name>A0ABD0N1Y8_CIRMR</name>
<dbReference type="SUPFAM" id="SSF47473">
    <property type="entry name" value="EF-hand"/>
    <property type="match status" value="1"/>
</dbReference>
<evidence type="ECO:0000313" key="4">
    <source>
        <dbReference type="EMBL" id="KAL0154851.1"/>
    </source>
</evidence>
<dbReference type="Proteomes" id="UP001529510">
    <property type="component" value="Unassembled WGS sequence"/>
</dbReference>
<keyword evidence="1" id="KW-0479">Metal-binding</keyword>
<organism evidence="4 5">
    <name type="scientific">Cirrhinus mrigala</name>
    <name type="common">Mrigala</name>
    <dbReference type="NCBI Taxonomy" id="683832"/>
    <lineage>
        <taxon>Eukaryota</taxon>
        <taxon>Metazoa</taxon>
        <taxon>Chordata</taxon>
        <taxon>Craniata</taxon>
        <taxon>Vertebrata</taxon>
        <taxon>Euteleostomi</taxon>
        <taxon>Actinopterygii</taxon>
        <taxon>Neopterygii</taxon>
        <taxon>Teleostei</taxon>
        <taxon>Ostariophysi</taxon>
        <taxon>Cypriniformes</taxon>
        <taxon>Cyprinidae</taxon>
        <taxon>Labeoninae</taxon>
        <taxon>Labeonini</taxon>
        <taxon>Cirrhinus</taxon>
    </lineage>
</organism>
<dbReference type="Pfam" id="PF00036">
    <property type="entry name" value="EF-hand_1"/>
    <property type="match status" value="1"/>
</dbReference>
<dbReference type="GO" id="GO:0046872">
    <property type="term" value="F:metal ion binding"/>
    <property type="evidence" value="ECO:0007669"/>
    <property type="project" value="UniProtKB-KW"/>
</dbReference>
<protein>
    <recommendedName>
        <fullName evidence="3">EF-hand domain-containing protein</fullName>
    </recommendedName>
</protein>
<feature type="non-terminal residue" evidence="4">
    <location>
        <position position="1"/>
    </location>
</feature>
<evidence type="ECO:0000313" key="5">
    <source>
        <dbReference type="Proteomes" id="UP001529510"/>
    </source>
</evidence>
<accession>A0ABD0N1Y8</accession>
<comment type="caution">
    <text evidence="4">The sequence shown here is derived from an EMBL/GenBank/DDBJ whole genome shotgun (WGS) entry which is preliminary data.</text>
</comment>
<feature type="domain" description="EF-hand" evidence="3">
    <location>
        <begin position="89"/>
        <end position="123"/>
    </location>
</feature>
<dbReference type="InterPro" id="IPR018247">
    <property type="entry name" value="EF_Hand_1_Ca_BS"/>
</dbReference>
<gene>
    <name evidence="4" type="ORF">M9458_049114</name>
</gene>
<dbReference type="SMART" id="SM00054">
    <property type="entry name" value="EFh"/>
    <property type="match status" value="1"/>
</dbReference>
<dbReference type="AlphaFoldDB" id="A0ABD0N1Y8"/>
<dbReference type="PROSITE" id="PS50222">
    <property type="entry name" value="EF_HAND_2"/>
    <property type="match status" value="1"/>
</dbReference>
<proteinExistence type="predicted"/>
<reference evidence="4 5" key="1">
    <citation type="submission" date="2024-05" db="EMBL/GenBank/DDBJ databases">
        <title>Genome sequencing and assembly of Indian major carp, Cirrhinus mrigala (Hamilton, 1822).</title>
        <authorList>
            <person name="Mohindra V."/>
            <person name="Chowdhury L.M."/>
            <person name="Lal K."/>
            <person name="Jena J.K."/>
        </authorList>
    </citation>
    <scope>NUCLEOTIDE SEQUENCE [LARGE SCALE GENOMIC DNA]</scope>
    <source>
        <strain evidence="4">CM1030</strain>
        <tissue evidence="4">Blood</tissue>
    </source>
</reference>
<dbReference type="Gene3D" id="1.10.238.10">
    <property type="entry name" value="EF-hand"/>
    <property type="match status" value="1"/>
</dbReference>
<keyword evidence="5" id="KW-1185">Reference proteome</keyword>
<evidence type="ECO:0000256" key="1">
    <source>
        <dbReference type="ARBA" id="ARBA00022723"/>
    </source>
</evidence>